<dbReference type="RefSeq" id="WP_142716124.1">
    <property type="nucleotide sequence ID" value="NZ_FXTH01000034.1"/>
</dbReference>
<proteinExistence type="predicted"/>
<dbReference type="Proteomes" id="UP000317593">
    <property type="component" value="Unassembled WGS sequence"/>
</dbReference>
<dbReference type="EMBL" id="FXTH01000034">
    <property type="protein sequence ID" value="SMO94979.1"/>
    <property type="molecule type" value="Genomic_DNA"/>
</dbReference>
<evidence type="ECO:0000313" key="2">
    <source>
        <dbReference type="Proteomes" id="UP000317593"/>
    </source>
</evidence>
<dbReference type="OrthoDB" id="516873at2"/>
<evidence type="ECO:0000313" key="1">
    <source>
        <dbReference type="EMBL" id="SMO94979.1"/>
    </source>
</evidence>
<gene>
    <name evidence="1" type="ORF">SAMN06265218_1344</name>
</gene>
<protein>
    <submittedName>
        <fullName evidence="1">Uncharacterized protein</fullName>
    </submittedName>
</protein>
<dbReference type="AlphaFoldDB" id="A0A521FFQ3"/>
<accession>A0A521FFQ3</accession>
<organism evidence="1 2">
    <name type="scientific">Fodinibius sediminis</name>
    <dbReference type="NCBI Taxonomy" id="1214077"/>
    <lineage>
        <taxon>Bacteria</taxon>
        <taxon>Pseudomonadati</taxon>
        <taxon>Balneolota</taxon>
        <taxon>Balneolia</taxon>
        <taxon>Balneolales</taxon>
        <taxon>Balneolaceae</taxon>
        <taxon>Fodinibius</taxon>
    </lineage>
</organism>
<sequence>MYYPNDIEDICYDEDHIERVWTEIRANFPNHFDQFIKTGGGASLSSSDAERLSEKFGSKFKRKKKTSTDEALLNLSKEAIVDFENDRKKYLEFLDQKYIEEYKIDPGPFKNTVLRNECPIIRKTLQNTQAEELDKYRKDFFAADPGELHQKVENLVKFADRYSEEIYNKEIFLNSETIEEMGFEPLTTDDYSVRGVIGGGIKSIFLYKKYPNIFPYRSPDGLWALWYLSDKKSFGCEQDSQFLMIEQKYNVTHQNYFYPYDLFALYGLRLSQLLANEFKKSL</sequence>
<reference evidence="1 2" key="1">
    <citation type="submission" date="2017-05" db="EMBL/GenBank/DDBJ databases">
        <authorList>
            <person name="Varghese N."/>
            <person name="Submissions S."/>
        </authorList>
    </citation>
    <scope>NUCLEOTIDE SEQUENCE [LARGE SCALE GENOMIC DNA]</scope>
    <source>
        <strain evidence="1 2">DSM 21194</strain>
    </source>
</reference>
<keyword evidence="2" id="KW-1185">Reference proteome</keyword>
<name>A0A521FFQ3_9BACT</name>